<dbReference type="EMBL" id="LKEY01013212">
    <property type="protein sequence ID" value="KYN50383.1"/>
    <property type="molecule type" value="Genomic_DNA"/>
</dbReference>
<evidence type="ECO:0000256" key="8">
    <source>
        <dbReference type="RuleBase" id="RU003375"/>
    </source>
</evidence>
<dbReference type="PANTHER" id="PTHR11403">
    <property type="entry name" value="CYTOCHROME C OXIDASE SUBUNIT III"/>
    <property type="match status" value="1"/>
</dbReference>
<keyword evidence="7 9" id="KW-0472">Membrane</keyword>
<evidence type="ECO:0000256" key="7">
    <source>
        <dbReference type="ARBA" id="ARBA00023136"/>
    </source>
</evidence>
<keyword evidence="12" id="KW-1185">Reference proteome</keyword>
<gene>
    <name evidence="11" type="ORF">ALC57_00020</name>
</gene>
<dbReference type="AlphaFoldDB" id="A0A151K2Z1"/>
<dbReference type="CDD" id="cd01665">
    <property type="entry name" value="Cyt_c_Oxidase_III"/>
    <property type="match status" value="1"/>
</dbReference>
<accession>A0A151K2Z1</accession>
<dbReference type="PROSITE" id="PS50253">
    <property type="entry name" value="COX3"/>
    <property type="match status" value="1"/>
</dbReference>
<dbReference type="STRING" id="471704.A0A151K2Z1"/>
<dbReference type="GO" id="GO:0006123">
    <property type="term" value="P:mitochondrial electron transport, cytochrome c to oxygen"/>
    <property type="evidence" value="ECO:0007669"/>
    <property type="project" value="TreeGrafter"/>
</dbReference>
<dbReference type="InterPro" id="IPR013833">
    <property type="entry name" value="Cyt_c_oxidase_su3_a-hlx"/>
</dbReference>
<comment type="function">
    <text evidence="8">Component of the cytochrome c oxidase, the last enzyme in the mitochondrial electron transport chain which drives oxidative phosphorylation. The respiratory chain contains 3 multisubunit complexes succinate dehydrogenase (complex II, CII), ubiquinol-cytochrome c oxidoreductase (cytochrome b-c1 complex, complex III, CIII) and cytochrome c oxidase (complex IV, CIV), that cooperate to transfer electrons derived from NADH and succinate to molecular oxygen, creating an electrochemical gradient over the inner membrane that drives transmembrane transport and the ATP synthase. Cytochrome c oxidase is the component of the respiratory chain that catalyzes the reduction of oxygen to water. Electrons originating from reduced cytochrome c in the intermembrane space (IMS) are transferred via the dinuclear copper A center (CU(A)) of subunit 2 and heme A of subunit 1 to the active site in subunit 1, a binuclear center (BNC) formed by heme A3 and copper B (CU(B)). The BNC reduces molecular oxygen to 2 water molecules using 4 electrons from cytochrome c in the IMS and 4 protons from the mitochondrial matrix.</text>
</comment>
<feature type="transmembrane region" description="Helical" evidence="9">
    <location>
        <begin position="52"/>
        <end position="76"/>
    </location>
</feature>
<comment type="caution">
    <text evidence="11">The sequence shown here is derived from an EMBL/GenBank/DDBJ whole genome shotgun (WGS) entry which is preliminary data.</text>
</comment>
<evidence type="ECO:0000256" key="9">
    <source>
        <dbReference type="SAM" id="Phobius"/>
    </source>
</evidence>
<dbReference type="GO" id="GO:0005739">
    <property type="term" value="C:mitochondrion"/>
    <property type="evidence" value="ECO:0007669"/>
    <property type="project" value="TreeGrafter"/>
</dbReference>
<name>A0A151K2Z1_9HYME</name>
<dbReference type="InterPro" id="IPR033945">
    <property type="entry name" value="Cyt_c_oxase_su3_dom"/>
</dbReference>
<keyword evidence="5" id="KW-1278">Translocase</keyword>
<evidence type="ECO:0000313" key="12">
    <source>
        <dbReference type="Proteomes" id="UP000078492"/>
    </source>
</evidence>
<organism evidence="11 12">
    <name type="scientific">Trachymyrmex cornetzi</name>
    <dbReference type="NCBI Taxonomy" id="471704"/>
    <lineage>
        <taxon>Eukaryota</taxon>
        <taxon>Metazoa</taxon>
        <taxon>Ecdysozoa</taxon>
        <taxon>Arthropoda</taxon>
        <taxon>Hexapoda</taxon>
        <taxon>Insecta</taxon>
        <taxon>Pterygota</taxon>
        <taxon>Neoptera</taxon>
        <taxon>Endopterygota</taxon>
        <taxon>Hymenoptera</taxon>
        <taxon>Apocrita</taxon>
        <taxon>Aculeata</taxon>
        <taxon>Formicoidea</taxon>
        <taxon>Formicidae</taxon>
        <taxon>Myrmicinae</taxon>
        <taxon>Trachymyrmex</taxon>
    </lineage>
</organism>
<evidence type="ECO:0000313" key="11">
    <source>
        <dbReference type="EMBL" id="KYN50383.1"/>
    </source>
</evidence>
<evidence type="ECO:0000256" key="5">
    <source>
        <dbReference type="ARBA" id="ARBA00022967"/>
    </source>
</evidence>
<evidence type="ECO:0000256" key="4">
    <source>
        <dbReference type="ARBA" id="ARBA00022692"/>
    </source>
</evidence>
<comment type="similarity">
    <text evidence="2 8">Belongs to the cytochrome c oxidase subunit 3 family.</text>
</comment>
<dbReference type="Gene3D" id="1.20.120.80">
    <property type="entry name" value="Cytochrome c oxidase, subunit III, four-helix bundle"/>
    <property type="match status" value="1"/>
</dbReference>
<dbReference type="Pfam" id="PF00510">
    <property type="entry name" value="COX3"/>
    <property type="match status" value="1"/>
</dbReference>
<comment type="subcellular location">
    <subcellularLocation>
        <location evidence="1">Membrane</location>
        <topology evidence="1">Multi-pass membrane protein</topology>
    </subcellularLocation>
</comment>
<protein>
    <recommendedName>
        <fullName evidence="3 8">Cytochrome c oxidase subunit 3</fullName>
    </recommendedName>
</protein>
<sequence>HHSIINSNLNERKKGLFLTIILGIYFSILQLFEYLNAPFTITDSIYGSTFFIATGFHGIHVIIGTLFLLVCLIRLYKIHFSPYHHFGFEAAT</sequence>
<evidence type="ECO:0000256" key="2">
    <source>
        <dbReference type="ARBA" id="ARBA00010581"/>
    </source>
</evidence>
<dbReference type="PANTHER" id="PTHR11403:SF7">
    <property type="entry name" value="CYTOCHROME C OXIDASE SUBUNIT 3"/>
    <property type="match status" value="1"/>
</dbReference>
<feature type="transmembrane region" description="Helical" evidence="9">
    <location>
        <begin position="15"/>
        <end position="32"/>
    </location>
</feature>
<evidence type="ECO:0000256" key="6">
    <source>
        <dbReference type="ARBA" id="ARBA00022989"/>
    </source>
</evidence>
<evidence type="ECO:0000256" key="3">
    <source>
        <dbReference type="ARBA" id="ARBA00015944"/>
    </source>
</evidence>
<feature type="non-terminal residue" evidence="11">
    <location>
        <position position="1"/>
    </location>
</feature>
<dbReference type="GO" id="GO:0016020">
    <property type="term" value="C:membrane"/>
    <property type="evidence" value="ECO:0007669"/>
    <property type="project" value="UniProtKB-SubCell"/>
</dbReference>
<evidence type="ECO:0000259" key="10">
    <source>
        <dbReference type="PROSITE" id="PS50253"/>
    </source>
</evidence>
<keyword evidence="6 9" id="KW-1133">Transmembrane helix</keyword>
<feature type="domain" description="Heme-copper oxidase subunit III family profile" evidence="10">
    <location>
        <begin position="1"/>
        <end position="92"/>
    </location>
</feature>
<dbReference type="InterPro" id="IPR035973">
    <property type="entry name" value="Cyt_c_oxidase_su3-like_sf"/>
</dbReference>
<dbReference type="InterPro" id="IPR000298">
    <property type="entry name" value="Cyt_c_oxidase-like_su3"/>
</dbReference>
<dbReference type="SUPFAM" id="SSF81452">
    <property type="entry name" value="Cytochrome c oxidase subunit III-like"/>
    <property type="match status" value="1"/>
</dbReference>
<dbReference type="Proteomes" id="UP000078492">
    <property type="component" value="Unassembled WGS sequence"/>
</dbReference>
<keyword evidence="8" id="KW-0496">Mitochondrion</keyword>
<dbReference type="GO" id="GO:0004129">
    <property type="term" value="F:cytochrome-c oxidase activity"/>
    <property type="evidence" value="ECO:0007669"/>
    <property type="project" value="InterPro"/>
</dbReference>
<dbReference type="InterPro" id="IPR024791">
    <property type="entry name" value="Cyt_c/ubiquinol_Oxase_su3"/>
</dbReference>
<reference evidence="11 12" key="1">
    <citation type="submission" date="2015-09" db="EMBL/GenBank/DDBJ databases">
        <title>Trachymyrmex cornetzi WGS genome.</title>
        <authorList>
            <person name="Nygaard S."/>
            <person name="Hu H."/>
            <person name="Boomsma J."/>
            <person name="Zhang G."/>
        </authorList>
    </citation>
    <scope>NUCLEOTIDE SEQUENCE [LARGE SCALE GENOMIC DNA]</scope>
    <source>
        <strain evidence="11">Tcor2-1</strain>
        <tissue evidence="11">Whole body</tissue>
    </source>
</reference>
<proteinExistence type="inferred from homology"/>
<evidence type="ECO:0000256" key="1">
    <source>
        <dbReference type="ARBA" id="ARBA00004141"/>
    </source>
</evidence>
<keyword evidence="4 8" id="KW-0812">Transmembrane</keyword>